<accession>A0A1I7WBE7</accession>
<name>A0A1I7WBE7_HETBA</name>
<dbReference type="WBParaSite" id="Hba_02025">
    <property type="protein sequence ID" value="Hba_02025"/>
    <property type="gene ID" value="Hba_02025"/>
</dbReference>
<organism evidence="1 2">
    <name type="scientific">Heterorhabditis bacteriophora</name>
    <name type="common">Entomopathogenic nematode worm</name>
    <dbReference type="NCBI Taxonomy" id="37862"/>
    <lineage>
        <taxon>Eukaryota</taxon>
        <taxon>Metazoa</taxon>
        <taxon>Ecdysozoa</taxon>
        <taxon>Nematoda</taxon>
        <taxon>Chromadorea</taxon>
        <taxon>Rhabditida</taxon>
        <taxon>Rhabditina</taxon>
        <taxon>Rhabditomorpha</taxon>
        <taxon>Strongyloidea</taxon>
        <taxon>Heterorhabditidae</taxon>
        <taxon>Heterorhabditis</taxon>
    </lineage>
</organism>
<dbReference type="AlphaFoldDB" id="A0A1I7WBE7"/>
<reference evidence="2" key="1">
    <citation type="submission" date="2016-11" db="UniProtKB">
        <authorList>
            <consortium name="WormBaseParasite"/>
        </authorList>
    </citation>
    <scope>IDENTIFICATION</scope>
</reference>
<evidence type="ECO:0000313" key="1">
    <source>
        <dbReference type="Proteomes" id="UP000095283"/>
    </source>
</evidence>
<proteinExistence type="predicted"/>
<dbReference type="GO" id="GO:0004222">
    <property type="term" value="F:metalloendopeptidase activity"/>
    <property type="evidence" value="ECO:0007669"/>
    <property type="project" value="TreeGrafter"/>
</dbReference>
<dbReference type="PANTHER" id="PTHR10127:SF793">
    <property type="entry name" value="ZINC METALLOPROTEINASE NAS-31"/>
    <property type="match status" value="1"/>
</dbReference>
<dbReference type="PANTHER" id="PTHR10127">
    <property type="entry name" value="DISCOIDIN, CUB, EGF, LAMININ , AND ZINC METALLOPROTEASE DOMAIN CONTAINING"/>
    <property type="match status" value="1"/>
</dbReference>
<dbReference type="Proteomes" id="UP000095283">
    <property type="component" value="Unplaced"/>
</dbReference>
<protein>
    <submittedName>
        <fullName evidence="2">EGF-like domain-containing protein</fullName>
    </submittedName>
</protein>
<keyword evidence="1" id="KW-1185">Reference proteome</keyword>
<evidence type="ECO:0000313" key="2">
    <source>
        <dbReference type="WBParaSite" id="Hba_02025"/>
    </source>
</evidence>
<sequence>MRLPKIFYQIEGSDKLIETNIIQVLRGGIYYITISMRKLVGFISKFEDLKLYFNRIYTLQIGFNSPNRVRVFKGQVLKHKVYFILETCPRNIEVTLLSCKYKDFSVIFRLISQQITTTTECLMITAVSCNTELQVMLYYFHQNYERMDKLAEEKRKTANILVPHDNYQDTMGSDMVAFYDVSMMNEYYNCKSKCPSAASAKCVNGGFPNPNQCSVCICPSGYGGNLCNQRVGTNIQELKTILCNNCLQPPGCGSTLNASSTFKTLSDTLGDGSARPKDSFTICALNVVYLHISEKK</sequence>